<dbReference type="InterPro" id="IPR016169">
    <property type="entry name" value="FAD-bd_PCMH_sub2"/>
</dbReference>
<comment type="caution">
    <text evidence="5">The sequence shown here is derived from an EMBL/GenBank/DDBJ whole genome shotgun (WGS) entry which is preliminary data.</text>
</comment>
<dbReference type="InterPro" id="IPR016167">
    <property type="entry name" value="FAD-bd_PCMH_sub1"/>
</dbReference>
<name>A0A953NBC2_9BURK</name>
<reference evidence="5" key="1">
    <citation type="submission" date="2021-07" db="EMBL/GenBank/DDBJ databases">
        <title>New genus and species of the family Alcaligenaceae.</title>
        <authorList>
            <person name="Hahn M.W."/>
        </authorList>
    </citation>
    <scope>NUCLEOTIDE SEQUENCE</scope>
    <source>
        <strain evidence="5">LF4-65</strain>
    </source>
</reference>
<dbReference type="InterPro" id="IPR036318">
    <property type="entry name" value="FAD-bd_PCMH-like_sf"/>
</dbReference>
<dbReference type="GO" id="GO:0071949">
    <property type="term" value="F:FAD binding"/>
    <property type="evidence" value="ECO:0007669"/>
    <property type="project" value="InterPro"/>
</dbReference>
<evidence type="ECO:0000256" key="3">
    <source>
        <dbReference type="ARBA" id="ARBA00023002"/>
    </source>
</evidence>
<proteinExistence type="predicted"/>
<sequence length="278" mass="29904">MKAAQFEYVSANSVEQALSVLQAGGERAKPIAGSQSLGPMLNLRLTRPQTVVDLSKLAEMQTVTQHRNTLRVGASITHAQIEDGVYELIRNHPVQMVASRIAYRSVRNRGTLGGSLAHADPAADWVLACAALDARIEVQSASGTKLVSISDFMIAAYTTVLAADDIITAVHFPEVSSRARWGYQKFCRKTGEFAHASCATYIDPASKVARIVVGALDGAPCVLSTLSVSVAAHGLEGFDEAAVQASLQQMLPQQDDITRQMFVQVVLRCVHQAFGVQR</sequence>
<evidence type="ECO:0000256" key="1">
    <source>
        <dbReference type="ARBA" id="ARBA00022630"/>
    </source>
</evidence>
<organism evidence="5 6">
    <name type="scientific">Zwartia hollandica</name>
    <dbReference type="NCBI Taxonomy" id="324606"/>
    <lineage>
        <taxon>Bacteria</taxon>
        <taxon>Pseudomonadati</taxon>
        <taxon>Pseudomonadota</taxon>
        <taxon>Betaproteobacteria</taxon>
        <taxon>Burkholderiales</taxon>
        <taxon>Alcaligenaceae</taxon>
        <taxon>Zwartia</taxon>
    </lineage>
</organism>
<dbReference type="InterPro" id="IPR016166">
    <property type="entry name" value="FAD-bd_PCMH"/>
</dbReference>
<dbReference type="Pfam" id="PF00941">
    <property type="entry name" value="FAD_binding_5"/>
    <property type="match status" value="1"/>
</dbReference>
<dbReference type="EMBL" id="JAHXRI010000025">
    <property type="protein sequence ID" value="MBZ1351955.1"/>
    <property type="molecule type" value="Genomic_DNA"/>
</dbReference>
<dbReference type="PANTHER" id="PTHR42659">
    <property type="entry name" value="XANTHINE DEHYDROGENASE SUBUNIT C-RELATED"/>
    <property type="match status" value="1"/>
</dbReference>
<dbReference type="Proteomes" id="UP000739565">
    <property type="component" value="Unassembled WGS sequence"/>
</dbReference>
<dbReference type="InterPro" id="IPR002346">
    <property type="entry name" value="Mopterin_DH_FAD-bd"/>
</dbReference>
<dbReference type="InterPro" id="IPR051312">
    <property type="entry name" value="Diverse_Substr_Oxidored"/>
</dbReference>
<dbReference type="GO" id="GO:0016491">
    <property type="term" value="F:oxidoreductase activity"/>
    <property type="evidence" value="ECO:0007669"/>
    <property type="project" value="UniProtKB-KW"/>
</dbReference>
<keyword evidence="2" id="KW-0274">FAD</keyword>
<keyword evidence="6" id="KW-1185">Reference proteome</keyword>
<evidence type="ECO:0000313" key="5">
    <source>
        <dbReference type="EMBL" id="MBZ1351955.1"/>
    </source>
</evidence>
<dbReference type="Gene3D" id="3.30.43.10">
    <property type="entry name" value="Uridine Diphospho-n-acetylenolpyruvylglucosamine Reductase, domain 2"/>
    <property type="match status" value="1"/>
</dbReference>
<evidence type="ECO:0000259" key="4">
    <source>
        <dbReference type="PROSITE" id="PS51387"/>
    </source>
</evidence>
<dbReference type="Gene3D" id="3.30.465.10">
    <property type="match status" value="1"/>
</dbReference>
<accession>A0A953NBC2</accession>
<dbReference type="PROSITE" id="PS51387">
    <property type="entry name" value="FAD_PCMH"/>
    <property type="match status" value="1"/>
</dbReference>
<evidence type="ECO:0000313" key="6">
    <source>
        <dbReference type="Proteomes" id="UP000739565"/>
    </source>
</evidence>
<feature type="domain" description="FAD-binding PCMH-type" evidence="4">
    <location>
        <begin position="1"/>
        <end position="177"/>
    </location>
</feature>
<protein>
    <submittedName>
        <fullName evidence="5">FAD binding domain-containing protein</fullName>
    </submittedName>
</protein>
<dbReference type="RefSeq" id="WP_259662361.1">
    <property type="nucleotide sequence ID" value="NZ_JAHXRI010000025.1"/>
</dbReference>
<evidence type="ECO:0000256" key="2">
    <source>
        <dbReference type="ARBA" id="ARBA00022827"/>
    </source>
</evidence>
<keyword evidence="1" id="KW-0285">Flavoprotein</keyword>
<dbReference type="PANTHER" id="PTHR42659:SF2">
    <property type="entry name" value="XANTHINE DEHYDROGENASE SUBUNIT C-RELATED"/>
    <property type="match status" value="1"/>
</dbReference>
<gene>
    <name evidence="5" type="ORF">KZZ10_15025</name>
</gene>
<dbReference type="AlphaFoldDB" id="A0A953NBC2"/>
<dbReference type="SUPFAM" id="SSF56176">
    <property type="entry name" value="FAD-binding/transporter-associated domain-like"/>
    <property type="match status" value="1"/>
</dbReference>
<keyword evidence="3" id="KW-0560">Oxidoreductase</keyword>